<reference evidence="1 2" key="1">
    <citation type="submission" date="2015-09" db="EMBL/GenBank/DDBJ databases">
        <authorList>
            <consortium name="Pathogen Informatics"/>
        </authorList>
    </citation>
    <scope>NUCLEOTIDE SEQUENCE [LARGE SCALE GENOMIC DNA]</scope>
    <source>
        <strain evidence="1 2">2789STDY5834939</strain>
    </source>
</reference>
<proteinExistence type="predicted"/>
<evidence type="ECO:0000313" key="2">
    <source>
        <dbReference type="Proteomes" id="UP000095765"/>
    </source>
</evidence>
<sequence length="337" mass="37670">MRHHVGDLEHIATAIGVKCVFDTILPVGDVDAGRKQLLDACDAAADRLLVAASLEHQIGDGVCDDMNAGFFNLVNHIGCIMIVVGSQRAGMACCHTVLPAARKRFIRDHLKRAVKRIVCFINMHINLSVVLFGNVKTELYMRKAVGRAVFIGGHTTHNVGSGLHSLPHQLVTARILDNTLLRKGHDLNVDDVLIFFTQRKNAFKRTQATDCINVNVRANGERSVFNRLFNYVLAARDNIVDGVDALLVPQDFNRFFERAAFVWPDNIKYIDLIEMDMWIDQRRCGQFSARVDDLALHAFNFWRDALNTAIFNLNINCAVAASQPCVLNQQLHIIPSC</sequence>
<accession>A0A174TMQ2</accession>
<protein>
    <submittedName>
        <fullName evidence="1">Uncharacterized protein</fullName>
    </submittedName>
</protein>
<evidence type="ECO:0000313" key="1">
    <source>
        <dbReference type="EMBL" id="CUQ09711.1"/>
    </source>
</evidence>
<dbReference type="Proteomes" id="UP000095765">
    <property type="component" value="Unassembled WGS sequence"/>
</dbReference>
<organism evidence="1 2">
    <name type="scientific">Anaerotruncus colihominis</name>
    <dbReference type="NCBI Taxonomy" id="169435"/>
    <lineage>
        <taxon>Bacteria</taxon>
        <taxon>Bacillati</taxon>
        <taxon>Bacillota</taxon>
        <taxon>Clostridia</taxon>
        <taxon>Eubacteriales</taxon>
        <taxon>Oscillospiraceae</taxon>
        <taxon>Anaerotruncus</taxon>
    </lineage>
</organism>
<name>A0A174TMQ2_9FIRM</name>
<gene>
    <name evidence="1" type="ORF">ERS852551_03091</name>
</gene>
<dbReference type="AlphaFoldDB" id="A0A174TMQ2"/>
<dbReference type="EMBL" id="CZBE01000026">
    <property type="protein sequence ID" value="CUQ09711.1"/>
    <property type="molecule type" value="Genomic_DNA"/>
</dbReference>